<dbReference type="InterPro" id="IPR013083">
    <property type="entry name" value="Znf_RING/FYVE/PHD"/>
</dbReference>
<feature type="compositionally biased region" description="Polar residues" evidence="6">
    <location>
        <begin position="1397"/>
        <end position="1408"/>
    </location>
</feature>
<feature type="compositionally biased region" description="Basic and acidic residues" evidence="6">
    <location>
        <begin position="376"/>
        <end position="385"/>
    </location>
</feature>
<evidence type="ECO:0000313" key="9">
    <source>
        <dbReference type="Proteomes" id="UP001318860"/>
    </source>
</evidence>
<proteinExistence type="predicted"/>
<keyword evidence="1" id="KW-0479">Metal-binding</keyword>
<evidence type="ECO:0000256" key="4">
    <source>
        <dbReference type="ARBA" id="ARBA00023015"/>
    </source>
</evidence>
<feature type="region of interest" description="Disordered" evidence="6">
    <location>
        <begin position="1392"/>
        <end position="1413"/>
    </location>
</feature>
<keyword evidence="5" id="KW-0804">Transcription</keyword>
<evidence type="ECO:0000256" key="1">
    <source>
        <dbReference type="ARBA" id="ARBA00022723"/>
    </source>
</evidence>
<keyword evidence="3" id="KW-0862">Zinc</keyword>
<dbReference type="PANTHER" id="PTHR33304:SF9">
    <property type="entry name" value="RING_FYVE_PHD ZINC FINGER SUPERFAMILY PROTEIN"/>
    <property type="match status" value="1"/>
</dbReference>
<feature type="compositionally biased region" description="Polar residues" evidence="6">
    <location>
        <begin position="221"/>
        <end position="231"/>
    </location>
</feature>
<feature type="region of interest" description="Disordered" evidence="6">
    <location>
        <begin position="1"/>
        <end position="28"/>
    </location>
</feature>
<feature type="compositionally biased region" description="Low complexity" evidence="6">
    <location>
        <begin position="9"/>
        <end position="21"/>
    </location>
</feature>
<keyword evidence="2" id="KW-0863">Zinc-finger</keyword>
<feature type="compositionally biased region" description="Polar residues" evidence="6">
    <location>
        <begin position="467"/>
        <end position="487"/>
    </location>
</feature>
<feature type="compositionally biased region" description="Polar residues" evidence="6">
    <location>
        <begin position="1106"/>
        <end position="1133"/>
    </location>
</feature>
<dbReference type="InterPro" id="IPR011011">
    <property type="entry name" value="Znf_FYVE_PHD"/>
</dbReference>
<feature type="domain" description="Zinc finger PHD-type" evidence="7">
    <location>
        <begin position="315"/>
        <end position="362"/>
    </location>
</feature>
<feature type="compositionally biased region" description="Polar residues" evidence="6">
    <location>
        <begin position="1145"/>
        <end position="1179"/>
    </location>
</feature>
<dbReference type="InterPro" id="IPR056280">
    <property type="entry name" value="AIPP2-like_SPOC"/>
</dbReference>
<keyword evidence="9" id="KW-1185">Reference proteome</keyword>
<feature type="compositionally biased region" description="Low complexity" evidence="6">
    <location>
        <begin position="798"/>
        <end position="808"/>
    </location>
</feature>
<feature type="compositionally biased region" description="Basic and acidic residues" evidence="6">
    <location>
        <begin position="574"/>
        <end position="591"/>
    </location>
</feature>
<feature type="compositionally biased region" description="Polar residues" evidence="6">
    <location>
        <begin position="386"/>
        <end position="399"/>
    </location>
</feature>
<feature type="region of interest" description="Disordered" evidence="6">
    <location>
        <begin position="704"/>
        <end position="751"/>
    </location>
</feature>
<feature type="compositionally biased region" description="Basic and acidic residues" evidence="6">
    <location>
        <begin position="135"/>
        <end position="153"/>
    </location>
</feature>
<feature type="compositionally biased region" description="Basic and acidic residues" evidence="6">
    <location>
        <begin position="160"/>
        <end position="174"/>
    </location>
</feature>
<comment type="caution">
    <text evidence="8">The sequence shown here is derived from an EMBL/GenBank/DDBJ whole genome shotgun (WGS) entry which is preliminary data.</text>
</comment>
<dbReference type="InterPro" id="IPR001965">
    <property type="entry name" value="Znf_PHD"/>
</dbReference>
<evidence type="ECO:0000256" key="5">
    <source>
        <dbReference type="ARBA" id="ARBA00023163"/>
    </source>
</evidence>
<dbReference type="Pfam" id="PF23121">
    <property type="entry name" value="SPOC_AIPP2"/>
    <property type="match status" value="1"/>
</dbReference>
<accession>A0ABR0U7J9</accession>
<feature type="compositionally biased region" description="Basic and acidic residues" evidence="6">
    <location>
        <begin position="233"/>
        <end position="249"/>
    </location>
</feature>
<organism evidence="8 9">
    <name type="scientific">Rehmannia glutinosa</name>
    <name type="common">Chinese foxglove</name>
    <dbReference type="NCBI Taxonomy" id="99300"/>
    <lineage>
        <taxon>Eukaryota</taxon>
        <taxon>Viridiplantae</taxon>
        <taxon>Streptophyta</taxon>
        <taxon>Embryophyta</taxon>
        <taxon>Tracheophyta</taxon>
        <taxon>Spermatophyta</taxon>
        <taxon>Magnoliopsida</taxon>
        <taxon>eudicotyledons</taxon>
        <taxon>Gunneridae</taxon>
        <taxon>Pentapetalae</taxon>
        <taxon>asterids</taxon>
        <taxon>lamiids</taxon>
        <taxon>Lamiales</taxon>
        <taxon>Orobanchaceae</taxon>
        <taxon>Rehmannieae</taxon>
        <taxon>Rehmannia</taxon>
    </lineage>
</organism>
<feature type="compositionally biased region" description="Polar residues" evidence="6">
    <location>
        <begin position="108"/>
        <end position="133"/>
    </location>
</feature>
<dbReference type="SMART" id="SM00249">
    <property type="entry name" value="PHD"/>
    <property type="match status" value="1"/>
</dbReference>
<feature type="compositionally biased region" description="Low complexity" evidence="6">
    <location>
        <begin position="599"/>
        <end position="609"/>
    </location>
</feature>
<sequence length="1430" mass="155547">MLGTGGGAAPAAGRTTPATPTSKWEREEETFCLVTSENSKGLSSCSGSQNVDCRGKSGTCNVCSAPCSSCFHVNKVLLKSNDESAGETCAENIEIGQLSVLSTVAGMNSTSDSLSENAVGKTSSRTSNASASDDSVVHSKSEGRRVPEGHDDCLSCVSGTDEHANKKSDTEDSMIKYNKPSKIKGESSDEVPPSSSQTGLNSQNSGFSKSTDVATDLLKFQNTSSQPSNGKYVSHDQNPRDVKDEKPSPTKDGLLESSIEHRDSLSPKGVASDVVCDDPPATALNSNQNNDDMEVVFQPIDETDDSDMVEQDVKVCDICGDAGREDLLAFCCRCSDGAEHTYCMREMLAKVPEGEWLCEECQAVGHVGNGRQEKIGRVDENEKNNSGHASSEYANSSDVEGQRTKGSMRIPCKRHRDDDDVEVSSIVKKPALESILGSPRPSNSGKAAALTRENSLKSLDKGRLQSAHHSSLDTVPVNDTTESASSASDLRLHSFRGTFSKSNSFSSLNSKPKVKLVDQVVIQRQKSAKEHSSFRLKEGVVRSIGKSMSFKSTNSSRSESKIKTMSPRLSHIHDIKNTKQRIPFERQRSFRTEPSSINSVRGTSVSSTSRIDKRPAPRGESSSLATIANHHEMKPVQADGKSAALSRSSSLAARRTADLSSSAGVFKRPSVHGGPSVSGANNIEQKYSQTSLKEDNSCSVVAERPPFNANEGIPDGLPRSGDLTNSGERMKECSGSRSGPPSVKSSRDESDNLKAAIEAAVLRKPGVYRKHRAFGQSDDSSVSILGCEVATHQDPISSSLRNKKLSSNTELPERPTVSRNLTADSIRQETSNFVKQSSLVPVEGLSSGGRDGVHISYSSRDVFSNVPAAMPFFLKSVAVPEHEYIWQGSFEVCRSGKIPDSWDGIQAHLSTCASPKVIEAVNKFRSRIVLYEVPRSSTWPIQFQEHGVREDNIALFFFAKDLESYDKIYKVLLDNMMKNDLALKGNVNGVELLIFPSNQLPDNSQRWNMLFFLWGVFRGKKESCLQQMPESLNQFCAPRDIPPPIMSLPENRCSLRPIAVDLHGSEDAAPVLELPASEELRRLLSSRVANRDCGTKSLDQLDHRLNSSSSPAVQGDSANRCQEMRGTSQQQRCSAAAVDSKEGDVSSSCSPPLAMESSSCSGREQMLMQSDTTPLDRQQLSHHASKSVVGALKEGMDEGPMLDKTCKQNQAKSRVEAGDLPGDGETLLKDHRNTRDLNMEHNRWISNQRECMLPGSSVVPRTLYADGVLEKMNHVPCGAYALQNQHLVPECDESAERHFFPTESKPVEGINFSVGSTPWKMHLLEQDRAHDRAPDLELALGAERKSLTLAIQPLVGSKVEQKVKEEHVLEEAGTRAEDDDDVAASLSLSLSFPFPESTKQPAPKTEQQLVPEGERVNATSMLLFGNLRDN</sequence>
<protein>
    <recommendedName>
        <fullName evidence="7">Zinc finger PHD-type domain-containing protein</fullName>
    </recommendedName>
</protein>
<evidence type="ECO:0000256" key="2">
    <source>
        <dbReference type="ARBA" id="ARBA00022771"/>
    </source>
</evidence>
<dbReference type="Proteomes" id="UP001318860">
    <property type="component" value="Unassembled WGS sequence"/>
</dbReference>
<dbReference type="PANTHER" id="PTHR33304">
    <property type="match status" value="1"/>
</dbReference>
<evidence type="ECO:0000313" key="8">
    <source>
        <dbReference type="EMBL" id="KAK6118468.1"/>
    </source>
</evidence>
<dbReference type="EMBL" id="JABTTQ020003339">
    <property type="protein sequence ID" value="KAK6118468.1"/>
    <property type="molecule type" value="Genomic_DNA"/>
</dbReference>
<dbReference type="InterPro" id="IPR049914">
    <property type="entry name" value="PHD1-3/5-6"/>
</dbReference>
<feature type="region of interest" description="Disordered" evidence="6">
    <location>
        <begin position="108"/>
        <end position="209"/>
    </location>
</feature>
<reference evidence="8 9" key="1">
    <citation type="journal article" date="2021" name="Comput. Struct. Biotechnol. J.">
        <title>De novo genome assembly of the potent medicinal plant Rehmannia glutinosa using nanopore technology.</title>
        <authorList>
            <person name="Ma L."/>
            <person name="Dong C."/>
            <person name="Song C."/>
            <person name="Wang X."/>
            <person name="Zheng X."/>
            <person name="Niu Y."/>
            <person name="Chen S."/>
            <person name="Feng W."/>
        </authorList>
    </citation>
    <scope>NUCLEOTIDE SEQUENCE [LARGE SCALE GENOMIC DNA]</scope>
    <source>
        <strain evidence="8">DH-2019</strain>
    </source>
</reference>
<keyword evidence="4" id="KW-0805">Transcription regulation</keyword>
<gene>
    <name evidence="8" type="ORF">DH2020_047735</name>
</gene>
<feature type="region of interest" description="Disordered" evidence="6">
    <location>
        <begin position="1101"/>
        <end position="1179"/>
    </location>
</feature>
<feature type="region of interest" description="Disordered" evidence="6">
    <location>
        <begin position="376"/>
        <end position="424"/>
    </location>
</feature>
<feature type="compositionally biased region" description="Low complexity" evidence="6">
    <location>
        <begin position="642"/>
        <end position="663"/>
    </location>
</feature>
<evidence type="ECO:0000259" key="7">
    <source>
        <dbReference type="SMART" id="SM00249"/>
    </source>
</evidence>
<name>A0ABR0U7J9_REHGL</name>
<feature type="compositionally biased region" description="Polar residues" evidence="6">
    <location>
        <begin position="193"/>
        <end position="209"/>
    </location>
</feature>
<evidence type="ECO:0000256" key="6">
    <source>
        <dbReference type="SAM" id="MobiDB-lite"/>
    </source>
</evidence>
<feature type="region of interest" description="Disordered" evidence="6">
    <location>
        <begin position="574"/>
        <end position="682"/>
    </location>
</feature>
<feature type="region of interest" description="Disordered" evidence="6">
    <location>
        <begin position="457"/>
        <end position="487"/>
    </location>
</feature>
<feature type="region of interest" description="Disordered" evidence="6">
    <location>
        <begin position="221"/>
        <end position="276"/>
    </location>
</feature>
<dbReference type="Gene3D" id="3.30.40.10">
    <property type="entry name" value="Zinc/RING finger domain, C3HC4 (zinc finger)"/>
    <property type="match status" value="1"/>
</dbReference>
<dbReference type="SUPFAM" id="SSF57903">
    <property type="entry name" value="FYVE/PHD zinc finger"/>
    <property type="match status" value="1"/>
</dbReference>
<feature type="region of interest" description="Disordered" evidence="6">
    <location>
        <begin position="798"/>
        <end position="823"/>
    </location>
</feature>
<evidence type="ECO:0000256" key="3">
    <source>
        <dbReference type="ARBA" id="ARBA00022833"/>
    </source>
</evidence>